<organism evidence="11 12">
    <name type="scientific">Actinophytocola glycyrrhizae</name>
    <dbReference type="NCBI Taxonomy" id="2044873"/>
    <lineage>
        <taxon>Bacteria</taxon>
        <taxon>Bacillati</taxon>
        <taxon>Actinomycetota</taxon>
        <taxon>Actinomycetes</taxon>
        <taxon>Pseudonocardiales</taxon>
        <taxon>Pseudonocardiaceae</taxon>
    </lineage>
</organism>
<feature type="domain" description="Acyl-CoA dehydrogenase/oxidase N-terminal" evidence="10">
    <location>
        <begin position="321"/>
        <end position="395"/>
    </location>
</feature>
<dbReference type="InterPro" id="IPR009075">
    <property type="entry name" value="AcylCo_DH/oxidase_C"/>
</dbReference>
<feature type="domain" description="Acyl-CoA dehydrogenase/oxidase C-terminal" evidence="8">
    <location>
        <begin position="545"/>
        <end position="644"/>
    </location>
</feature>
<dbReference type="Gene3D" id="1.10.540.10">
    <property type="entry name" value="Acyl-CoA dehydrogenase/oxidase, N-terminal domain"/>
    <property type="match status" value="1"/>
</dbReference>
<evidence type="ECO:0000259" key="8">
    <source>
        <dbReference type="Pfam" id="PF00441"/>
    </source>
</evidence>
<gene>
    <name evidence="11" type="ORF">ACFPCV_08910</name>
</gene>
<dbReference type="EMBL" id="JBHSIS010000003">
    <property type="protein sequence ID" value="MFC4853626.1"/>
    <property type="molecule type" value="Genomic_DNA"/>
</dbReference>
<evidence type="ECO:0000256" key="4">
    <source>
        <dbReference type="ARBA" id="ARBA00022827"/>
    </source>
</evidence>
<dbReference type="PANTHER" id="PTHR43292:SF4">
    <property type="entry name" value="ACYL-COA DEHYDROGENASE FADE34"/>
    <property type="match status" value="1"/>
</dbReference>
<evidence type="ECO:0000313" key="11">
    <source>
        <dbReference type="EMBL" id="MFC4853626.1"/>
    </source>
</evidence>
<dbReference type="Pfam" id="PF02770">
    <property type="entry name" value="Acyl-CoA_dh_M"/>
    <property type="match status" value="1"/>
</dbReference>
<dbReference type="InterPro" id="IPR013786">
    <property type="entry name" value="AcylCoA_DH/ox_N"/>
</dbReference>
<dbReference type="Pfam" id="PF02771">
    <property type="entry name" value="Acyl-CoA_dh_N"/>
    <property type="match status" value="1"/>
</dbReference>
<dbReference type="SUPFAM" id="SSF56645">
    <property type="entry name" value="Acyl-CoA dehydrogenase NM domain-like"/>
    <property type="match status" value="1"/>
</dbReference>
<comment type="cofactor">
    <cofactor evidence="1 6">
        <name>FAD</name>
        <dbReference type="ChEBI" id="CHEBI:57692"/>
    </cofactor>
</comment>
<keyword evidence="5 6" id="KW-0560">Oxidoreductase</keyword>
<proteinExistence type="inferred from homology"/>
<comment type="similarity">
    <text evidence="2 6">Belongs to the acyl-CoA dehydrogenase family.</text>
</comment>
<evidence type="ECO:0000256" key="7">
    <source>
        <dbReference type="SAM" id="MobiDB-lite"/>
    </source>
</evidence>
<dbReference type="InterPro" id="IPR052161">
    <property type="entry name" value="Mycobact_Acyl-CoA_DH"/>
</dbReference>
<name>A0ABV9RZ75_9PSEU</name>
<keyword evidence="4 6" id="KW-0274">FAD</keyword>
<protein>
    <submittedName>
        <fullName evidence="11">Acyl-CoA dehydrogenase family protein</fullName>
    </submittedName>
</protein>
<evidence type="ECO:0000256" key="5">
    <source>
        <dbReference type="ARBA" id="ARBA00023002"/>
    </source>
</evidence>
<evidence type="ECO:0000256" key="3">
    <source>
        <dbReference type="ARBA" id="ARBA00022630"/>
    </source>
</evidence>
<keyword evidence="12" id="KW-1185">Reference proteome</keyword>
<dbReference type="InterPro" id="IPR036250">
    <property type="entry name" value="AcylCo_DH-like_C"/>
</dbReference>
<dbReference type="Proteomes" id="UP001595859">
    <property type="component" value="Unassembled WGS sequence"/>
</dbReference>
<accession>A0ABV9RZ75</accession>
<dbReference type="SUPFAM" id="SSF47203">
    <property type="entry name" value="Acyl-CoA dehydrogenase C-terminal domain-like"/>
    <property type="match status" value="2"/>
</dbReference>
<dbReference type="InterPro" id="IPR037069">
    <property type="entry name" value="AcylCoA_DH/ox_N_sf"/>
</dbReference>
<feature type="domain" description="Acyl-CoA oxidase/dehydrogenase middle" evidence="9">
    <location>
        <begin position="399"/>
        <end position="491"/>
    </location>
</feature>
<dbReference type="RefSeq" id="WP_378055744.1">
    <property type="nucleotide sequence ID" value="NZ_JBHSIS010000003.1"/>
</dbReference>
<feature type="region of interest" description="Disordered" evidence="7">
    <location>
        <begin position="647"/>
        <end position="673"/>
    </location>
</feature>
<sequence>MAERADTLATVRAMETEPDAWRRHWPAVTELGLLTITADGGTLADQAAAVEEAARHLVPGPVLPSALTTVLLGSPVGIALDAGEVTVTGGRATGTLSPVLVTDGPVLFGAGGTWFTATAPAAPLAPLDFSRPLGRVTLDDVPVTATGLTTTHVLDTAATLFAAEAAGIARWCLDTAVAHARLREQFGRPIGSFQAVKHLCAEMLCRTEQAAALAWDAARGGELSAPSAAALAVDAAVENAKDCVQVLGGIGFTWEHDAHLYLRRALANRQLLGGTARWRREVAARALAGVRRSLGVDTDDAARVPAREFATSIGALSPAEQRVRLADSGYLTPHWPPPYGLAASPRAQLVIDDELARAGIRRPDLVIGAWAVPTILAHGTEEQRKRFAGPTLRGELRWCQLFSEPGAGSDLAALRTKATRADGGWLLTGQKVWTSQAVEADWAICLARTDPAAPKHQGITYFLVDMRTPGITLRPLREITGEARFNEVFLDEVFVPDDCVVGEVDGGWRLARTTLANERVALGAGSALGEGVERLLSLDIPDEARERVGELVAQGLSVSLVDLRATLRQLAGRGPGPESSVCKLVGVRHRQDVAEAVVDLLGAAGAAVDEDTGGALHEFLLTRCLSIAGGTTQVLRNVIGERILGLPREPERGSGAPSGLTSDRAAQEGRRRL</sequence>
<dbReference type="Gene3D" id="2.40.110.10">
    <property type="entry name" value="Butyryl-CoA Dehydrogenase, subunit A, domain 2"/>
    <property type="match status" value="1"/>
</dbReference>
<dbReference type="Gene3D" id="1.20.140.10">
    <property type="entry name" value="Butyryl-CoA Dehydrogenase, subunit A, domain 3"/>
    <property type="match status" value="2"/>
</dbReference>
<evidence type="ECO:0000313" key="12">
    <source>
        <dbReference type="Proteomes" id="UP001595859"/>
    </source>
</evidence>
<dbReference type="InterPro" id="IPR009100">
    <property type="entry name" value="AcylCoA_DH/oxidase_NM_dom_sf"/>
</dbReference>
<evidence type="ECO:0000259" key="9">
    <source>
        <dbReference type="Pfam" id="PF02770"/>
    </source>
</evidence>
<dbReference type="InterPro" id="IPR046373">
    <property type="entry name" value="Acyl-CoA_Oxase/DH_mid-dom_sf"/>
</dbReference>
<evidence type="ECO:0000256" key="2">
    <source>
        <dbReference type="ARBA" id="ARBA00009347"/>
    </source>
</evidence>
<comment type="caution">
    <text evidence="11">The sequence shown here is derived from an EMBL/GenBank/DDBJ whole genome shotgun (WGS) entry which is preliminary data.</text>
</comment>
<evidence type="ECO:0000256" key="6">
    <source>
        <dbReference type="RuleBase" id="RU362125"/>
    </source>
</evidence>
<dbReference type="PANTHER" id="PTHR43292">
    <property type="entry name" value="ACYL-COA DEHYDROGENASE"/>
    <property type="match status" value="1"/>
</dbReference>
<evidence type="ECO:0000256" key="1">
    <source>
        <dbReference type="ARBA" id="ARBA00001974"/>
    </source>
</evidence>
<feature type="domain" description="Acyl-CoA dehydrogenase/oxidase C-terminal" evidence="8">
    <location>
        <begin position="154"/>
        <end position="286"/>
    </location>
</feature>
<dbReference type="Pfam" id="PF00441">
    <property type="entry name" value="Acyl-CoA_dh_1"/>
    <property type="match status" value="2"/>
</dbReference>
<reference evidence="12" key="1">
    <citation type="journal article" date="2019" name="Int. J. Syst. Evol. Microbiol.">
        <title>The Global Catalogue of Microorganisms (GCM) 10K type strain sequencing project: providing services to taxonomists for standard genome sequencing and annotation.</title>
        <authorList>
            <consortium name="The Broad Institute Genomics Platform"/>
            <consortium name="The Broad Institute Genome Sequencing Center for Infectious Disease"/>
            <person name="Wu L."/>
            <person name="Ma J."/>
        </authorList>
    </citation>
    <scope>NUCLEOTIDE SEQUENCE [LARGE SCALE GENOMIC DNA]</scope>
    <source>
        <strain evidence="12">ZS-22-S1</strain>
    </source>
</reference>
<evidence type="ECO:0000259" key="10">
    <source>
        <dbReference type="Pfam" id="PF02771"/>
    </source>
</evidence>
<keyword evidence="3 6" id="KW-0285">Flavoprotein</keyword>
<dbReference type="InterPro" id="IPR006091">
    <property type="entry name" value="Acyl-CoA_Oxase/DH_mid-dom"/>
</dbReference>